<protein>
    <recommendedName>
        <fullName evidence="2">N-acetyltransferase domain-containing protein</fullName>
    </recommendedName>
</protein>
<dbReference type="SUPFAM" id="SSF55729">
    <property type="entry name" value="Acyl-CoA N-acyltransferases (Nat)"/>
    <property type="match status" value="1"/>
</dbReference>
<evidence type="ECO:0000313" key="3">
    <source>
        <dbReference type="EMBL" id="EJK76670.1"/>
    </source>
</evidence>
<name>K0TGZ9_THAOC</name>
<accession>K0TGZ9</accession>
<dbReference type="Gene3D" id="3.40.630.30">
    <property type="match status" value="1"/>
</dbReference>
<keyword evidence="1" id="KW-0732">Signal</keyword>
<organism evidence="3 4">
    <name type="scientific">Thalassiosira oceanica</name>
    <name type="common">Marine diatom</name>
    <dbReference type="NCBI Taxonomy" id="159749"/>
    <lineage>
        <taxon>Eukaryota</taxon>
        <taxon>Sar</taxon>
        <taxon>Stramenopiles</taxon>
        <taxon>Ochrophyta</taxon>
        <taxon>Bacillariophyta</taxon>
        <taxon>Coscinodiscophyceae</taxon>
        <taxon>Thalassiosirophycidae</taxon>
        <taxon>Thalassiosirales</taxon>
        <taxon>Thalassiosiraceae</taxon>
        <taxon>Thalassiosira</taxon>
    </lineage>
</organism>
<feature type="signal peptide" evidence="1">
    <location>
        <begin position="1"/>
        <end position="17"/>
    </location>
</feature>
<keyword evidence="4" id="KW-1185">Reference proteome</keyword>
<dbReference type="PANTHER" id="PTHR42919:SF20">
    <property type="entry name" value="GCN5-RELATED N-ACETYLTRANSFERASE 10, CHLOROPLASTIC"/>
    <property type="match status" value="1"/>
</dbReference>
<dbReference type="GO" id="GO:0007064">
    <property type="term" value="P:mitotic sister chromatid cohesion"/>
    <property type="evidence" value="ECO:0007669"/>
    <property type="project" value="TreeGrafter"/>
</dbReference>
<dbReference type="GO" id="GO:0008080">
    <property type="term" value="F:N-acetyltransferase activity"/>
    <property type="evidence" value="ECO:0007669"/>
    <property type="project" value="TreeGrafter"/>
</dbReference>
<feature type="domain" description="N-acetyltransferase" evidence="2">
    <location>
        <begin position="50"/>
        <end position="229"/>
    </location>
</feature>
<dbReference type="EMBL" id="AGNL01001875">
    <property type="protein sequence ID" value="EJK76670.1"/>
    <property type="molecule type" value="Genomic_DNA"/>
</dbReference>
<proteinExistence type="predicted"/>
<dbReference type="GO" id="GO:0031415">
    <property type="term" value="C:NatA complex"/>
    <property type="evidence" value="ECO:0007669"/>
    <property type="project" value="TreeGrafter"/>
</dbReference>
<dbReference type="AlphaFoldDB" id="K0TGZ9"/>
<evidence type="ECO:0000313" key="4">
    <source>
        <dbReference type="Proteomes" id="UP000266841"/>
    </source>
</evidence>
<dbReference type="InterPro" id="IPR051556">
    <property type="entry name" value="N-term/lysine_N-AcTrnsfr"/>
</dbReference>
<dbReference type="InterPro" id="IPR000182">
    <property type="entry name" value="GNAT_dom"/>
</dbReference>
<feature type="chain" id="PRO_5003837972" description="N-acetyltransferase domain-containing protein" evidence="1">
    <location>
        <begin position="18"/>
        <end position="236"/>
    </location>
</feature>
<comment type="caution">
    <text evidence="3">The sequence shown here is derived from an EMBL/GenBank/DDBJ whole genome shotgun (WGS) entry which is preliminary data.</text>
</comment>
<dbReference type="PANTHER" id="PTHR42919">
    <property type="entry name" value="N-ALPHA-ACETYLTRANSFERASE"/>
    <property type="match status" value="1"/>
</dbReference>
<reference evidence="3 4" key="1">
    <citation type="journal article" date="2012" name="Genome Biol.">
        <title>Genome and low-iron response of an oceanic diatom adapted to chronic iron limitation.</title>
        <authorList>
            <person name="Lommer M."/>
            <person name="Specht M."/>
            <person name="Roy A.S."/>
            <person name="Kraemer L."/>
            <person name="Andreson R."/>
            <person name="Gutowska M.A."/>
            <person name="Wolf J."/>
            <person name="Bergner S.V."/>
            <person name="Schilhabel M.B."/>
            <person name="Klostermeier U.C."/>
            <person name="Beiko R.G."/>
            <person name="Rosenstiel P."/>
            <person name="Hippler M."/>
            <person name="Laroche J."/>
        </authorList>
    </citation>
    <scope>NUCLEOTIDE SEQUENCE [LARGE SCALE GENOMIC DNA]</scope>
    <source>
        <strain evidence="3 4">CCMP1005</strain>
    </source>
</reference>
<sequence>MLSWAFFIIASASPSVPLMFQGLVRSKATPFFDRSETESKEFFVTEALPVHLGPAAEILTAEFYSHRTNFLTYQVERLKTVLSLESTYPSRSGPKSRPLQSMFVACSSKSGIVLGFAEVDARSLNDCTEHDDMLRSYMYNLAVKKTHKRRGIATALVGACEDFVSETHDTCVEKRLYLRVRKNNEAAIQMYTSLGYEFMDPESISMTSRDINKGSQESGELILFAKDLESDDECMI</sequence>
<dbReference type="Pfam" id="PF00583">
    <property type="entry name" value="Acetyltransf_1"/>
    <property type="match status" value="1"/>
</dbReference>
<dbReference type="OrthoDB" id="46406at2759"/>
<gene>
    <name evidence="3" type="ORF">THAOC_01565</name>
</gene>
<dbReference type="Proteomes" id="UP000266841">
    <property type="component" value="Unassembled WGS sequence"/>
</dbReference>
<evidence type="ECO:0000259" key="2">
    <source>
        <dbReference type="PROSITE" id="PS51186"/>
    </source>
</evidence>
<dbReference type="PROSITE" id="PS51186">
    <property type="entry name" value="GNAT"/>
    <property type="match status" value="1"/>
</dbReference>
<dbReference type="InterPro" id="IPR016181">
    <property type="entry name" value="Acyl_CoA_acyltransferase"/>
</dbReference>
<evidence type="ECO:0000256" key="1">
    <source>
        <dbReference type="SAM" id="SignalP"/>
    </source>
</evidence>
<dbReference type="CDD" id="cd04301">
    <property type="entry name" value="NAT_SF"/>
    <property type="match status" value="1"/>
</dbReference>